<dbReference type="Pfam" id="PF07715">
    <property type="entry name" value="Plug"/>
    <property type="match status" value="1"/>
</dbReference>
<keyword evidence="2 7" id="KW-0813">Transport</keyword>
<comment type="subcellular location">
    <subcellularLocation>
        <location evidence="1 7">Cell outer membrane</location>
        <topology evidence="1 7">Multi-pass membrane protein</topology>
    </subcellularLocation>
</comment>
<dbReference type="InterPro" id="IPR023997">
    <property type="entry name" value="TonB-dep_OMP_SusC/RagA_CS"/>
</dbReference>
<proteinExistence type="inferred from homology"/>
<gene>
    <name evidence="10" type="ORF">SAMN05444484_11615</name>
</gene>
<dbReference type="Pfam" id="PF13715">
    <property type="entry name" value="CarbopepD_reg_2"/>
    <property type="match status" value="1"/>
</dbReference>
<keyword evidence="6 7" id="KW-0998">Cell outer membrane</keyword>
<evidence type="ECO:0000259" key="9">
    <source>
        <dbReference type="Pfam" id="PF07715"/>
    </source>
</evidence>
<dbReference type="InterPro" id="IPR012910">
    <property type="entry name" value="Plug_dom"/>
</dbReference>
<keyword evidence="3 7" id="KW-1134">Transmembrane beta strand</keyword>
<dbReference type="EMBL" id="FRBT01000016">
    <property type="protein sequence ID" value="SHM96440.1"/>
    <property type="molecule type" value="Genomic_DNA"/>
</dbReference>
<keyword evidence="4 7" id="KW-0812">Transmembrane</keyword>
<keyword evidence="5 7" id="KW-0472">Membrane</keyword>
<dbReference type="Gene3D" id="2.40.170.20">
    <property type="entry name" value="TonB-dependent receptor, beta-barrel domain"/>
    <property type="match status" value="1"/>
</dbReference>
<dbReference type="RefSeq" id="WP_073075595.1">
    <property type="nucleotide sequence ID" value="NZ_FRBT01000016.1"/>
</dbReference>
<dbReference type="InterPro" id="IPR008969">
    <property type="entry name" value="CarboxyPept-like_regulatory"/>
</dbReference>
<dbReference type="AlphaFoldDB" id="A0A1M7MYY5"/>
<dbReference type="STRING" id="946677.SAMN05444484_11615"/>
<keyword evidence="11" id="KW-1185">Reference proteome</keyword>
<name>A0A1M7MYY5_9FLAO</name>
<dbReference type="GO" id="GO:0009279">
    <property type="term" value="C:cell outer membrane"/>
    <property type="evidence" value="ECO:0007669"/>
    <property type="project" value="UniProtKB-SubCell"/>
</dbReference>
<evidence type="ECO:0000256" key="3">
    <source>
        <dbReference type="ARBA" id="ARBA00022452"/>
    </source>
</evidence>
<evidence type="ECO:0000256" key="2">
    <source>
        <dbReference type="ARBA" id="ARBA00022448"/>
    </source>
</evidence>
<feature type="domain" description="TonB-dependent receptor plug" evidence="9">
    <location>
        <begin position="134"/>
        <end position="258"/>
    </location>
</feature>
<comment type="similarity">
    <text evidence="7">Belongs to the TonB-dependent receptor family.</text>
</comment>
<dbReference type="InterPro" id="IPR039426">
    <property type="entry name" value="TonB-dep_rcpt-like"/>
</dbReference>
<dbReference type="InterPro" id="IPR023996">
    <property type="entry name" value="TonB-dep_OMP_SusC/RagA"/>
</dbReference>
<dbReference type="SUPFAM" id="SSF49464">
    <property type="entry name" value="Carboxypeptidase regulatory domain-like"/>
    <property type="match status" value="1"/>
</dbReference>
<sequence length="1007" mass="111765">MKTFSLNKGLAALWYPFIFGFYLFCTPALARNTLRFSALQQQTHVTGIVTDGIGPLAGVSISVKNQKIIVITDFDGKFTIAVSPDDILIFNYIGFKTIEIPVARRLVINVQLQEDAMALQEVKVNAGYYSVKESERTGSISKINSKDIEKQPVTNVLATMQGRMAGVDVIQDGGTAGGSFQIKIRGQNSLRTDGNSPLYIIDGVPYSSESIGSNETSTTTASQTSPLNSINPADVESIEVLKDADATAIYGSRGANGVVLITTKKGKAGKTTVTINASSGIGKVTKMIDLMNTSQYLEMRRQAFFNDGITVYPDSAYDINGTWDQNRYTDWQAAFIGGTAQTTNTQLAVAGGSESTQYLLSGNYRTETTVFPGDFGYNKGAIHFNMNHVSDDKKFKLIVSAGYTSQKNNQPSTDLTGISRSLAPNAPALYDSDGNLNWENNTFDNPLASLLSTGEIKTNDLLANAVLSYELVPNLEIKANLGFTDLNNNEMRTMPSTMYNPAYEIGSSESVLLTNVTGRQSWIFEPQIRWNHTVWKGEFDVLLGATAQQQKTNRLYQMGYGFANNSLLYDLASATSVFTFMSDETVYRYQAFFGRINYNWQKRFILNLTGRRDGSSRFGPGKQFAIFGAVGAAWLFSNEKFLKNNTRILSFGKLRASYGTTGNDQIGDYQFLNTYASSGKSYQGTGLDPIRLFNPNFGWEINKKFEVALETGFFHDRIFLTTAWYLNRSSNQLVGIPLPGTTGFSSVNANLDATVQNSGLEFTFRTLNIDHKNFSWTTNFNIAVSKNKLISFPRLEASTYVDNYVIGRSLNITKVFHYTGLNTQTGLYEFEDVNGDGIITADKDRKTIADLTPNYFGGLQNQFQFKNVQLDFLFQFVKQKTYDYIANVPGGAFYNQRAAMTSAWQSIGDNTTYQQNTTGVNSDAVTAFYNYKSSDAIIVDGSYIRLKNISLSYDLPFKMEKKIKCKLFFQGQNLLTFTPYKGGDPEFKYTGYLPPLKIYTIGVQLIF</sequence>
<evidence type="ECO:0000256" key="8">
    <source>
        <dbReference type="SAM" id="MobiDB-lite"/>
    </source>
</evidence>
<dbReference type="Proteomes" id="UP000184028">
    <property type="component" value="Unassembled WGS sequence"/>
</dbReference>
<dbReference type="PROSITE" id="PS52016">
    <property type="entry name" value="TONB_DEPENDENT_REC_3"/>
    <property type="match status" value="1"/>
</dbReference>
<dbReference type="InterPro" id="IPR037066">
    <property type="entry name" value="Plug_dom_sf"/>
</dbReference>
<evidence type="ECO:0000256" key="7">
    <source>
        <dbReference type="PROSITE-ProRule" id="PRU01360"/>
    </source>
</evidence>
<dbReference type="Gene3D" id="2.170.130.10">
    <property type="entry name" value="TonB-dependent receptor, plug domain"/>
    <property type="match status" value="1"/>
</dbReference>
<evidence type="ECO:0000313" key="11">
    <source>
        <dbReference type="Proteomes" id="UP000184028"/>
    </source>
</evidence>
<evidence type="ECO:0000256" key="1">
    <source>
        <dbReference type="ARBA" id="ARBA00004571"/>
    </source>
</evidence>
<evidence type="ECO:0000256" key="6">
    <source>
        <dbReference type="ARBA" id="ARBA00023237"/>
    </source>
</evidence>
<organism evidence="10 11">
    <name type="scientific">Flavobacterium chilense</name>
    <dbReference type="NCBI Taxonomy" id="946677"/>
    <lineage>
        <taxon>Bacteria</taxon>
        <taxon>Pseudomonadati</taxon>
        <taxon>Bacteroidota</taxon>
        <taxon>Flavobacteriia</taxon>
        <taxon>Flavobacteriales</taxon>
        <taxon>Flavobacteriaceae</taxon>
        <taxon>Flavobacterium</taxon>
    </lineage>
</organism>
<feature type="region of interest" description="Disordered" evidence="8">
    <location>
        <begin position="210"/>
        <end position="229"/>
    </location>
</feature>
<evidence type="ECO:0000256" key="4">
    <source>
        <dbReference type="ARBA" id="ARBA00022692"/>
    </source>
</evidence>
<evidence type="ECO:0000256" key="5">
    <source>
        <dbReference type="ARBA" id="ARBA00023136"/>
    </source>
</evidence>
<accession>A0A1M7MYY5</accession>
<dbReference type="NCBIfam" id="TIGR04056">
    <property type="entry name" value="OMP_RagA_SusC"/>
    <property type="match status" value="1"/>
</dbReference>
<protein>
    <submittedName>
        <fullName evidence="10">TonB-linked outer membrane protein, SusC/RagA family</fullName>
    </submittedName>
</protein>
<dbReference type="InterPro" id="IPR036942">
    <property type="entry name" value="Beta-barrel_TonB_sf"/>
</dbReference>
<reference evidence="11" key="1">
    <citation type="submission" date="2016-11" db="EMBL/GenBank/DDBJ databases">
        <authorList>
            <person name="Varghese N."/>
            <person name="Submissions S."/>
        </authorList>
    </citation>
    <scope>NUCLEOTIDE SEQUENCE [LARGE SCALE GENOMIC DNA]</scope>
    <source>
        <strain evidence="11">DSM 24724</strain>
    </source>
</reference>
<dbReference type="SUPFAM" id="SSF56935">
    <property type="entry name" value="Porins"/>
    <property type="match status" value="1"/>
</dbReference>
<evidence type="ECO:0000313" key="10">
    <source>
        <dbReference type="EMBL" id="SHM96440.1"/>
    </source>
</evidence>
<dbReference type="NCBIfam" id="TIGR04057">
    <property type="entry name" value="SusC_RagA_signa"/>
    <property type="match status" value="1"/>
</dbReference>